<feature type="transmembrane region" description="Helical" evidence="1">
    <location>
        <begin position="106"/>
        <end position="131"/>
    </location>
</feature>
<reference evidence="2 3" key="1">
    <citation type="submission" date="2021-06" db="EMBL/GenBank/DDBJ databases">
        <title>Caerostris extrusa draft genome.</title>
        <authorList>
            <person name="Kono N."/>
            <person name="Arakawa K."/>
        </authorList>
    </citation>
    <scope>NUCLEOTIDE SEQUENCE [LARGE SCALE GENOMIC DNA]</scope>
</reference>
<keyword evidence="1" id="KW-0472">Membrane</keyword>
<evidence type="ECO:0000313" key="2">
    <source>
        <dbReference type="EMBL" id="GIY67257.1"/>
    </source>
</evidence>
<dbReference type="AlphaFoldDB" id="A0AAV4VAV9"/>
<evidence type="ECO:0000256" key="1">
    <source>
        <dbReference type="SAM" id="Phobius"/>
    </source>
</evidence>
<proteinExistence type="predicted"/>
<keyword evidence="1" id="KW-0812">Transmembrane</keyword>
<accession>A0AAV4VAV9</accession>
<sequence>MRIFHSRRLLQSISTSFPEKEGTRHCCSFPVYTSAVPTHPHITSDTNPENEQGQSTDNETLSPILLTQGGGGTEETVKQTSWTTPSVGSAAKIKHREEMRQKDFSLLFRHCWELIFFSFFLSPSSSFYFLFRFVRSAFSI</sequence>
<organism evidence="2 3">
    <name type="scientific">Caerostris extrusa</name>
    <name type="common">Bark spider</name>
    <name type="synonym">Caerostris bankana</name>
    <dbReference type="NCBI Taxonomy" id="172846"/>
    <lineage>
        <taxon>Eukaryota</taxon>
        <taxon>Metazoa</taxon>
        <taxon>Ecdysozoa</taxon>
        <taxon>Arthropoda</taxon>
        <taxon>Chelicerata</taxon>
        <taxon>Arachnida</taxon>
        <taxon>Araneae</taxon>
        <taxon>Araneomorphae</taxon>
        <taxon>Entelegynae</taxon>
        <taxon>Araneoidea</taxon>
        <taxon>Araneidae</taxon>
        <taxon>Caerostris</taxon>
    </lineage>
</organism>
<name>A0AAV4VAV9_CAEEX</name>
<dbReference type="Proteomes" id="UP001054945">
    <property type="component" value="Unassembled WGS sequence"/>
</dbReference>
<keyword evidence="1" id="KW-1133">Transmembrane helix</keyword>
<dbReference type="EMBL" id="BPLR01014219">
    <property type="protein sequence ID" value="GIY67257.1"/>
    <property type="molecule type" value="Genomic_DNA"/>
</dbReference>
<comment type="caution">
    <text evidence="2">The sequence shown here is derived from an EMBL/GenBank/DDBJ whole genome shotgun (WGS) entry which is preliminary data.</text>
</comment>
<keyword evidence="3" id="KW-1185">Reference proteome</keyword>
<evidence type="ECO:0000313" key="3">
    <source>
        <dbReference type="Proteomes" id="UP001054945"/>
    </source>
</evidence>
<gene>
    <name evidence="2" type="ORF">CEXT_285521</name>
</gene>
<protein>
    <submittedName>
        <fullName evidence="2">Uncharacterized protein</fullName>
    </submittedName>
</protein>